<dbReference type="PANTHER" id="PTHR43214">
    <property type="entry name" value="TWO-COMPONENT RESPONSE REGULATOR"/>
    <property type="match status" value="1"/>
</dbReference>
<organism evidence="10 11">
    <name type="scientific">Bacillus atrophaeus (strain 1942)</name>
    <dbReference type="NCBI Taxonomy" id="720555"/>
    <lineage>
        <taxon>Bacteria</taxon>
        <taxon>Bacillati</taxon>
        <taxon>Bacillota</taxon>
        <taxon>Bacilli</taxon>
        <taxon>Bacillales</taxon>
        <taxon>Bacillaceae</taxon>
        <taxon>Bacillus</taxon>
    </lineage>
</organism>
<keyword evidence="3 7" id="KW-0597">Phosphoprotein</keyword>
<dbReference type="Pfam" id="PF00196">
    <property type="entry name" value="GerE"/>
    <property type="match status" value="1"/>
</dbReference>
<dbReference type="PROSITE" id="PS00622">
    <property type="entry name" value="HTH_LUXR_1"/>
    <property type="match status" value="1"/>
</dbReference>
<dbReference type="SMART" id="SM00421">
    <property type="entry name" value="HTH_LUXR"/>
    <property type="match status" value="1"/>
</dbReference>
<dbReference type="Gene3D" id="3.40.50.2300">
    <property type="match status" value="1"/>
</dbReference>
<dbReference type="InterPro" id="IPR000792">
    <property type="entry name" value="Tscrpt_reg_LuxR_C"/>
</dbReference>
<evidence type="ECO:0000256" key="7">
    <source>
        <dbReference type="PROSITE-ProRule" id="PRU00169"/>
    </source>
</evidence>
<dbReference type="GO" id="GO:0003677">
    <property type="term" value="F:DNA binding"/>
    <property type="evidence" value="ECO:0007669"/>
    <property type="project" value="UniProtKB-KW"/>
</dbReference>
<reference evidence="10 11" key="1">
    <citation type="journal article" date="2011" name="Front. Microbiol.">
        <title>Genomic signatures of strain selection and enhancement in Bacillus atrophaeus var. globigii, a historical biowarfare simulant.</title>
        <authorList>
            <person name="Gibbons H.S."/>
            <person name="Broomall S.M."/>
            <person name="McNew L.A."/>
            <person name="Daligault H."/>
            <person name="Chapman C."/>
            <person name="Bruce D."/>
            <person name="Karavis M."/>
            <person name="Krepps M."/>
            <person name="McGregor P.A."/>
            <person name="Hong C."/>
            <person name="Park K.H."/>
            <person name="Akmal A."/>
            <person name="Feldman A."/>
            <person name="Lin J.S."/>
            <person name="Chang W.E."/>
            <person name="Higgs B.W."/>
            <person name="Demirev P."/>
            <person name="Lindquist J."/>
            <person name="Liem A."/>
            <person name="Fochler E."/>
            <person name="Read T.D."/>
            <person name="Tapia R."/>
            <person name="Johnson S."/>
            <person name="Bishop-Lilly K.A."/>
            <person name="Detter C."/>
            <person name="Han C."/>
            <person name="Sozhamannan S."/>
            <person name="Rosenzweig C.N."/>
            <person name="Skowronski E.W."/>
        </authorList>
    </citation>
    <scope>NUCLEOTIDE SEQUENCE [LARGE SCALE GENOMIC DNA]</scope>
    <source>
        <strain evidence="10 11">1942</strain>
    </source>
</reference>
<keyword evidence="5 10" id="KW-0238">DNA-binding</keyword>
<evidence type="ECO:0000313" key="10">
    <source>
        <dbReference type="EMBL" id="ADP31141.1"/>
    </source>
</evidence>
<sequence length="200" mass="22495">MKIKVLLLDDHLMILQGIKQLLEHDQDIEVVGTLSNPAVVHEEIICTRPDILITDVRMKSFNGISLTRTIKKAFPELKIVVLSGYAYDEYISAAYKAGANAYIKKENSINDLITTIKQSFVGNHIFPYHTINLSGERLTHKELEVLTLIAEDKTNMEISTELMISKRTVERYISSIIQKMKANSRVGAVVNGIKQGLLNI</sequence>
<dbReference type="PROSITE" id="PS50043">
    <property type="entry name" value="HTH_LUXR_2"/>
    <property type="match status" value="1"/>
</dbReference>
<proteinExistence type="predicted"/>
<dbReference type="EMBL" id="CP002207">
    <property type="protein sequence ID" value="ADP31141.1"/>
    <property type="molecule type" value="Genomic_DNA"/>
</dbReference>
<dbReference type="RefSeq" id="WP_003328432.1">
    <property type="nucleotide sequence ID" value="NC_014639.1"/>
</dbReference>
<dbReference type="SUPFAM" id="SSF46894">
    <property type="entry name" value="C-terminal effector domain of the bipartite response regulators"/>
    <property type="match status" value="1"/>
</dbReference>
<dbReference type="PROSITE" id="PS50110">
    <property type="entry name" value="RESPONSE_REGULATORY"/>
    <property type="match status" value="1"/>
</dbReference>
<dbReference type="Pfam" id="PF00072">
    <property type="entry name" value="Response_reg"/>
    <property type="match status" value="1"/>
</dbReference>
<evidence type="ECO:0000256" key="1">
    <source>
        <dbReference type="ARBA" id="ARBA00004496"/>
    </source>
</evidence>
<dbReference type="InterPro" id="IPR011006">
    <property type="entry name" value="CheY-like_superfamily"/>
</dbReference>
<evidence type="ECO:0000256" key="6">
    <source>
        <dbReference type="ARBA" id="ARBA00023163"/>
    </source>
</evidence>
<evidence type="ECO:0000256" key="3">
    <source>
        <dbReference type="ARBA" id="ARBA00022553"/>
    </source>
</evidence>
<gene>
    <name evidence="10" type="ordered locus">BATR1942_00905</name>
</gene>
<comment type="subcellular location">
    <subcellularLocation>
        <location evidence="1">Cytoplasm</location>
    </subcellularLocation>
</comment>
<dbReference type="InterPro" id="IPR001789">
    <property type="entry name" value="Sig_transdc_resp-reg_receiver"/>
</dbReference>
<feature type="domain" description="Response regulatory" evidence="9">
    <location>
        <begin position="4"/>
        <end position="120"/>
    </location>
</feature>
<evidence type="ECO:0000256" key="4">
    <source>
        <dbReference type="ARBA" id="ARBA00023015"/>
    </source>
</evidence>
<dbReference type="CDD" id="cd17535">
    <property type="entry name" value="REC_NarL-like"/>
    <property type="match status" value="1"/>
</dbReference>
<dbReference type="InterPro" id="IPR016032">
    <property type="entry name" value="Sig_transdc_resp-reg_C-effctor"/>
</dbReference>
<dbReference type="PRINTS" id="PR00038">
    <property type="entry name" value="HTHLUXR"/>
</dbReference>
<dbReference type="CDD" id="cd06170">
    <property type="entry name" value="LuxR_C_like"/>
    <property type="match status" value="1"/>
</dbReference>
<keyword evidence="11" id="KW-1185">Reference proteome</keyword>
<keyword evidence="6" id="KW-0804">Transcription</keyword>
<dbReference type="Proteomes" id="UP000006867">
    <property type="component" value="Chromosome"/>
</dbReference>
<keyword evidence="2" id="KW-0963">Cytoplasm</keyword>
<dbReference type="InterPro" id="IPR058245">
    <property type="entry name" value="NreC/VraR/RcsB-like_REC"/>
</dbReference>
<name>A0ABN3Z569_BACA1</name>
<keyword evidence="4" id="KW-0805">Transcription regulation</keyword>
<dbReference type="SMART" id="SM00448">
    <property type="entry name" value="REC"/>
    <property type="match status" value="1"/>
</dbReference>
<evidence type="ECO:0000256" key="5">
    <source>
        <dbReference type="ARBA" id="ARBA00023125"/>
    </source>
</evidence>
<protein>
    <submittedName>
        <fullName evidence="10">DNA-binding response regulator, luxR family protein</fullName>
    </submittedName>
</protein>
<dbReference type="InterPro" id="IPR039420">
    <property type="entry name" value="WalR-like"/>
</dbReference>
<evidence type="ECO:0000256" key="2">
    <source>
        <dbReference type="ARBA" id="ARBA00022490"/>
    </source>
</evidence>
<evidence type="ECO:0000259" key="9">
    <source>
        <dbReference type="PROSITE" id="PS50110"/>
    </source>
</evidence>
<feature type="modified residue" description="4-aspartylphosphate" evidence="7">
    <location>
        <position position="55"/>
    </location>
</feature>
<dbReference type="SUPFAM" id="SSF52172">
    <property type="entry name" value="CheY-like"/>
    <property type="match status" value="1"/>
</dbReference>
<accession>A0ABN3Z569</accession>
<feature type="domain" description="HTH luxR-type" evidence="8">
    <location>
        <begin position="131"/>
        <end position="196"/>
    </location>
</feature>
<evidence type="ECO:0000259" key="8">
    <source>
        <dbReference type="PROSITE" id="PS50043"/>
    </source>
</evidence>
<evidence type="ECO:0000313" key="11">
    <source>
        <dbReference type="Proteomes" id="UP000006867"/>
    </source>
</evidence>